<dbReference type="Proteomes" id="UP000215335">
    <property type="component" value="Unassembled WGS sequence"/>
</dbReference>
<dbReference type="AlphaFoldDB" id="A0A232EFQ3"/>
<evidence type="ECO:0000313" key="2">
    <source>
        <dbReference type="EMBL" id="OXU17195.1"/>
    </source>
</evidence>
<organism evidence="2 3">
    <name type="scientific">Trichomalopsis sarcophagae</name>
    <dbReference type="NCBI Taxonomy" id="543379"/>
    <lineage>
        <taxon>Eukaryota</taxon>
        <taxon>Metazoa</taxon>
        <taxon>Ecdysozoa</taxon>
        <taxon>Arthropoda</taxon>
        <taxon>Hexapoda</taxon>
        <taxon>Insecta</taxon>
        <taxon>Pterygota</taxon>
        <taxon>Neoptera</taxon>
        <taxon>Endopterygota</taxon>
        <taxon>Hymenoptera</taxon>
        <taxon>Apocrita</taxon>
        <taxon>Proctotrupomorpha</taxon>
        <taxon>Chalcidoidea</taxon>
        <taxon>Pteromalidae</taxon>
        <taxon>Pteromalinae</taxon>
        <taxon>Trichomalopsis</taxon>
    </lineage>
</organism>
<protein>
    <submittedName>
        <fullName evidence="2">Uncharacterized protein</fullName>
    </submittedName>
</protein>
<feature type="region of interest" description="Disordered" evidence="1">
    <location>
        <begin position="29"/>
        <end position="50"/>
    </location>
</feature>
<evidence type="ECO:0000256" key="1">
    <source>
        <dbReference type="SAM" id="MobiDB-lite"/>
    </source>
</evidence>
<evidence type="ECO:0000313" key="3">
    <source>
        <dbReference type="Proteomes" id="UP000215335"/>
    </source>
</evidence>
<accession>A0A232EFQ3</accession>
<proteinExistence type="predicted"/>
<gene>
    <name evidence="2" type="ORF">TSAR_012365</name>
</gene>
<sequence length="88" mass="9555">MQTEVGHTPPKGNGHIVAREAALVPPYLLGQSVDNTPRGKRTPSLDNMDSKAAQEEVKAAIERALGKLDNGRRLTSLKPNIRGVRMPM</sequence>
<keyword evidence="3" id="KW-1185">Reference proteome</keyword>
<dbReference type="EMBL" id="NNAY01004951">
    <property type="protein sequence ID" value="OXU17195.1"/>
    <property type="molecule type" value="Genomic_DNA"/>
</dbReference>
<reference evidence="2 3" key="1">
    <citation type="journal article" date="2017" name="Curr. Biol.">
        <title>The Evolution of Venom by Co-option of Single-Copy Genes.</title>
        <authorList>
            <person name="Martinson E.O."/>
            <person name="Mrinalini"/>
            <person name="Kelkar Y.D."/>
            <person name="Chang C.H."/>
            <person name="Werren J.H."/>
        </authorList>
    </citation>
    <scope>NUCLEOTIDE SEQUENCE [LARGE SCALE GENOMIC DNA]</scope>
    <source>
        <strain evidence="2 3">Alberta</strain>
        <tissue evidence="2">Whole body</tissue>
    </source>
</reference>
<name>A0A232EFQ3_9HYME</name>
<comment type="caution">
    <text evidence="2">The sequence shown here is derived from an EMBL/GenBank/DDBJ whole genome shotgun (WGS) entry which is preliminary data.</text>
</comment>